<sequence length="170" mass="18789">MSDVALQEFTVEVACEGLHGLHLEKEVIDEVRKQCLDDLEQQAVITCDTISDDLKPCVSYVLVGGNVPIECYNRLKSLIPNAITMVDRQCACSCMKNLATTTTDEQVDCVASISEKCGIKFPFKISRDVDCTKVAIGNLRDCRCSSFLSGYDAACLTIFSLCPPKLQTYW</sequence>
<evidence type="ECO:0000313" key="3">
    <source>
        <dbReference type="Proteomes" id="UP001371456"/>
    </source>
</evidence>
<dbReference type="Gene3D" id="1.10.110.10">
    <property type="entry name" value="Plant lipid-transfer and hydrophobic proteins"/>
    <property type="match status" value="1"/>
</dbReference>
<evidence type="ECO:0000256" key="1">
    <source>
        <dbReference type="ARBA" id="ARBA00009748"/>
    </source>
</evidence>
<keyword evidence="3" id="KW-1185">Reference proteome</keyword>
<dbReference type="PRINTS" id="PR00382">
    <property type="entry name" value="LIPIDTRNSFER"/>
</dbReference>
<gene>
    <name evidence="2" type="ORF">RDI58_014576</name>
</gene>
<dbReference type="Proteomes" id="UP001371456">
    <property type="component" value="Unassembled WGS sequence"/>
</dbReference>
<comment type="caution">
    <text evidence="2">The sequence shown here is derived from an EMBL/GenBank/DDBJ whole genome shotgun (WGS) entry which is preliminary data.</text>
</comment>
<dbReference type="SUPFAM" id="SSF47699">
    <property type="entry name" value="Bifunctional inhibitor/lipid-transfer protein/seed storage 2S albumin"/>
    <property type="match status" value="1"/>
</dbReference>
<accession>A0AAN8TLM3</accession>
<dbReference type="InterPro" id="IPR036312">
    <property type="entry name" value="Bifun_inhib/LTP/seed_sf"/>
</dbReference>
<dbReference type="GO" id="GO:0008289">
    <property type="term" value="F:lipid binding"/>
    <property type="evidence" value="ECO:0007669"/>
    <property type="project" value="InterPro"/>
</dbReference>
<proteinExistence type="inferred from homology"/>
<reference evidence="2 3" key="1">
    <citation type="submission" date="2024-02" db="EMBL/GenBank/DDBJ databases">
        <title>de novo genome assembly of Solanum bulbocastanum strain 11H21.</title>
        <authorList>
            <person name="Hosaka A.J."/>
        </authorList>
    </citation>
    <scope>NUCLEOTIDE SEQUENCE [LARGE SCALE GENOMIC DNA]</scope>
    <source>
        <tissue evidence="2">Young leaves</tissue>
    </source>
</reference>
<dbReference type="GO" id="GO:0006869">
    <property type="term" value="P:lipid transport"/>
    <property type="evidence" value="ECO:0007669"/>
    <property type="project" value="InterPro"/>
</dbReference>
<organism evidence="2 3">
    <name type="scientific">Solanum bulbocastanum</name>
    <name type="common">Wild potato</name>
    <dbReference type="NCBI Taxonomy" id="147425"/>
    <lineage>
        <taxon>Eukaryota</taxon>
        <taxon>Viridiplantae</taxon>
        <taxon>Streptophyta</taxon>
        <taxon>Embryophyta</taxon>
        <taxon>Tracheophyta</taxon>
        <taxon>Spermatophyta</taxon>
        <taxon>Magnoliopsida</taxon>
        <taxon>eudicotyledons</taxon>
        <taxon>Gunneridae</taxon>
        <taxon>Pentapetalae</taxon>
        <taxon>asterids</taxon>
        <taxon>lamiids</taxon>
        <taxon>Solanales</taxon>
        <taxon>Solanaceae</taxon>
        <taxon>Solanoideae</taxon>
        <taxon>Solaneae</taxon>
        <taxon>Solanum</taxon>
    </lineage>
</organism>
<comment type="similarity">
    <text evidence="1">Belongs to the plant LTP family.</text>
</comment>
<dbReference type="InterPro" id="IPR000528">
    <property type="entry name" value="Plant_nsLTP"/>
</dbReference>
<evidence type="ECO:0000313" key="2">
    <source>
        <dbReference type="EMBL" id="KAK6786051.1"/>
    </source>
</evidence>
<name>A0AAN8TLM3_SOLBU</name>
<protein>
    <submittedName>
        <fullName evidence="2">Uncharacterized protein</fullName>
    </submittedName>
</protein>
<dbReference type="CDD" id="cd01960">
    <property type="entry name" value="nsLTP1"/>
    <property type="match status" value="1"/>
</dbReference>
<dbReference type="PANTHER" id="PTHR33076">
    <property type="entry name" value="NON-SPECIFIC LIPID-TRANSFER PROTEIN 2-RELATED"/>
    <property type="match status" value="1"/>
</dbReference>
<dbReference type="AlphaFoldDB" id="A0AAN8TLM3"/>
<dbReference type="EMBL" id="JBANQN010000006">
    <property type="protein sequence ID" value="KAK6786051.1"/>
    <property type="molecule type" value="Genomic_DNA"/>
</dbReference>